<dbReference type="PANTHER" id="PTHR42732:SF1">
    <property type="entry name" value="BETA-MANNOSIDASE"/>
    <property type="match status" value="1"/>
</dbReference>
<dbReference type="Pfam" id="PF02837">
    <property type="entry name" value="Glyco_hydro_2_N"/>
    <property type="match status" value="1"/>
</dbReference>
<dbReference type="Pfam" id="PF02836">
    <property type="entry name" value="Glyco_hydro_2_C"/>
    <property type="match status" value="1"/>
</dbReference>
<evidence type="ECO:0000256" key="5">
    <source>
        <dbReference type="SAM" id="SignalP"/>
    </source>
</evidence>
<dbReference type="InterPro" id="IPR018247">
    <property type="entry name" value="EF_Hand_1_Ca_BS"/>
</dbReference>
<dbReference type="InterPro" id="IPR006103">
    <property type="entry name" value="Glyco_hydro_2_cat"/>
</dbReference>
<dbReference type="Proteomes" id="UP001649230">
    <property type="component" value="Chromosome"/>
</dbReference>
<dbReference type="Gene3D" id="2.60.40.10">
    <property type="entry name" value="Immunoglobulins"/>
    <property type="match status" value="3"/>
</dbReference>
<dbReference type="Gene3D" id="2.60.120.260">
    <property type="entry name" value="Galactose-binding domain-like"/>
    <property type="match status" value="2"/>
</dbReference>
<dbReference type="InterPro" id="IPR013783">
    <property type="entry name" value="Ig-like_fold"/>
</dbReference>
<keyword evidence="8" id="KW-1185">Reference proteome</keyword>
<dbReference type="PROSITE" id="PS51766">
    <property type="entry name" value="DOCKERIN"/>
    <property type="match status" value="1"/>
</dbReference>
<dbReference type="InterPro" id="IPR006104">
    <property type="entry name" value="Glyco_hydro_2_N"/>
</dbReference>
<dbReference type="InterPro" id="IPR006101">
    <property type="entry name" value="Glyco_hydro_2"/>
</dbReference>
<dbReference type="PRINTS" id="PR00132">
    <property type="entry name" value="GLHYDRLASE2"/>
</dbReference>
<proteinExistence type="inferred from homology"/>
<feature type="region of interest" description="Disordered" evidence="4">
    <location>
        <begin position="1447"/>
        <end position="1466"/>
    </location>
</feature>
<evidence type="ECO:0000313" key="8">
    <source>
        <dbReference type="Proteomes" id="UP001649230"/>
    </source>
</evidence>
<dbReference type="SUPFAM" id="SSF63446">
    <property type="entry name" value="Type I dockerin domain"/>
    <property type="match status" value="1"/>
</dbReference>
<evidence type="ECO:0000313" key="7">
    <source>
        <dbReference type="EMBL" id="UJF31430.1"/>
    </source>
</evidence>
<organism evidence="7 8">
    <name type="scientific">Paenibacillus hexagrammi</name>
    <dbReference type="NCBI Taxonomy" id="2908839"/>
    <lineage>
        <taxon>Bacteria</taxon>
        <taxon>Bacillati</taxon>
        <taxon>Bacillota</taxon>
        <taxon>Bacilli</taxon>
        <taxon>Bacillales</taxon>
        <taxon>Paenibacillaceae</taxon>
        <taxon>Paenibacillus</taxon>
    </lineage>
</organism>
<gene>
    <name evidence="7" type="ORF">L0M14_16515</name>
</gene>
<keyword evidence="3" id="KW-0326">Glycosidase</keyword>
<feature type="chain" id="PRO_5045896373" evidence="5">
    <location>
        <begin position="37"/>
        <end position="1732"/>
    </location>
</feature>
<dbReference type="InterPro" id="IPR017853">
    <property type="entry name" value="GH"/>
</dbReference>
<dbReference type="Gene3D" id="3.20.20.80">
    <property type="entry name" value="Glycosidases"/>
    <property type="match status" value="1"/>
</dbReference>
<dbReference type="InterPro" id="IPR008965">
    <property type="entry name" value="CBM2/CBM3_carb-bd_dom_sf"/>
</dbReference>
<dbReference type="InterPro" id="IPR051913">
    <property type="entry name" value="GH2_Domain-Containing"/>
</dbReference>
<dbReference type="InterPro" id="IPR036439">
    <property type="entry name" value="Dockerin_dom_sf"/>
</dbReference>
<dbReference type="SUPFAM" id="SSF49373">
    <property type="entry name" value="Invasin/intimin cell-adhesion fragments"/>
    <property type="match status" value="2"/>
</dbReference>
<dbReference type="Pfam" id="PF00703">
    <property type="entry name" value="Glyco_hydro_2"/>
    <property type="match status" value="1"/>
</dbReference>
<dbReference type="Pfam" id="PF07532">
    <property type="entry name" value="Big_4"/>
    <property type="match status" value="3"/>
</dbReference>
<dbReference type="InterPro" id="IPR011081">
    <property type="entry name" value="Big_4"/>
</dbReference>
<accession>A0ABY3SDE2</accession>
<dbReference type="Gene3D" id="1.10.1330.10">
    <property type="entry name" value="Dockerin domain"/>
    <property type="match status" value="1"/>
</dbReference>
<dbReference type="InterPro" id="IPR002105">
    <property type="entry name" value="Dockerin_1_rpt"/>
</dbReference>
<dbReference type="InterPro" id="IPR040605">
    <property type="entry name" value="Glyco_hydro2_dom5"/>
</dbReference>
<dbReference type="Gene3D" id="2.60.40.1080">
    <property type="match status" value="1"/>
</dbReference>
<dbReference type="Pfam" id="PF16355">
    <property type="entry name" value="DUF4982"/>
    <property type="match status" value="1"/>
</dbReference>
<dbReference type="SUPFAM" id="SSF49303">
    <property type="entry name" value="beta-Galactosidase/glucuronidase domain"/>
    <property type="match status" value="1"/>
</dbReference>
<dbReference type="Gene3D" id="1.20.1270.90">
    <property type="entry name" value="AF1782-like"/>
    <property type="match status" value="1"/>
</dbReference>
<dbReference type="Pfam" id="PF02368">
    <property type="entry name" value="Big_2"/>
    <property type="match status" value="1"/>
</dbReference>
<dbReference type="PANTHER" id="PTHR42732">
    <property type="entry name" value="BETA-GALACTOSIDASE"/>
    <property type="match status" value="1"/>
</dbReference>
<evidence type="ECO:0000256" key="3">
    <source>
        <dbReference type="ARBA" id="ARBA00023295"/>
    </source>
</evidence>
<dbReference type="RefSeq" id="WP_235117776.1">
    <property type="nucleotide sequence ID" value="NZ_CP090978.1"/>
</dbReference>
<dbReference type="SUPFAM" id="SSF49384">
    <property type="entry name" value="Carbohydrate-binding domain"/>
    <property type="match status" value="1"/>
</dbReference>
<dbReference type="Pfam" id="PF00404">
    <property type="entry name" value="Dockerin_1"/>
    <property type="match status" value="1"/>
</dbReference>
<dbReference type="Pfam" id="PF00963">
    <property type="entry name" value="Cohesin"/>
    <property type="match status" value="1"/>
</dbReference>
<evidence type="ECO:0000256" key="1">
    <source>
        <dbReference type="ARBA" id="ARBA00007401"/>
    </source>
</evidence>
<dbReference type="Gene3D" id="2.60.40.680">
    <property type="match status" value="1"/>
</dbReference>
<dbReference type="CDD" id="cd14254">
    <property type="entry name" value="Dockerin_II"/>
    <property type="match status" value="1"/>
</dbReference>
<dbReference type="InterPro" id="IPR006102">
    <property type="entry name" value="Ig-like_GH2"/>
</dbReference>
<dbReference type="SMART" id="SM00635">
    <property type="entry name" value="BID_2"/>
    <property type="match status" value="1"/>
</dbReference>
<protein>
    <submittedName>
        <fullName evidence="7">Ig-like domain-containing protein</fullName>
    </submittedName>
</protein>
<evidence type="ECO:0000259" key="6">
    <source>
        <dbReference type="PROSITE" id="PS51766"/>
    </source>
</evidence>
<dbReference type="InterPro" id="IPR008979">
    <property type="entry name" value="Galactose-bd-like_sf"/>
</dbReference>
<dbReference type="CDD" id="cd08547">
    <property type="entry name" value="Type_II_cohesin"/>
    <property type="match status" value="1"/>
</dbReference>
<dbReference type="SUPFAM" id="SSF49785">
    <property type="entry name" value="Galactose-binding domain-like"/>
    <property type="match status" value="2"/>
</dbReference>
<dbReference type="InterPro" id="IPR032311">
    <property type="entry name" value="DUF4982"/>
</dbReference>
<keyword evidence="2" id="KW-0378">Hydrolase</keyword>
<dbReference type="Pfam" id="PF18565">
    <property type="entry name" value="Glyco_hydro2_C5"/>
    <property type="match status" value="1"/>
</dbReference>
<evidence type="ECO:0000256" key="4">
    <source>
        <dbReference type="SAM" id="MobiDB-lite"/>
    </source>
</evidence>
<dbReference type="InterPro" id="IPR016134">
    <property type="entry name" value="Dockerin_dom"/>
</dbReference>
<evidence type="ECO:0000256" key="2">
    <source>
        <dbReference type="ARBA" id="ARBA00022801"/>
    </source>
</evidence>
<feature type="domain" description="Dockerin" evidence="6">
    <location>
        <begin position="1670"/>
        <end position="1732"/>
    </location>
</feature>
<keyword evidence="5" id="KW-0732">Signal</keyword>
<dbReference type="InterPro" id="IPR003343">
    <property type="entry name" value="Big_2"/>
</dbReference>
<dbReference type="SUPFAM" id="SSF51445">
    <property type="entry name" value="(Trans)glycosidases"/>
    <property type="match status" value="1"/>
</dbReference>
<feature type="signal peptide" evidence="5">
    <location>
        <begin position="1"/>
        <end position="36"/>
    </location>
</feature>
<sequence length="1732" mass="185713">MRNRPRKRVKAAQIALGAVFCSALLTNTFPPTLVLANENPVSLTSNALLNASAEGTQSIDFNNDWQFYLATRTPTLNTGGVKNGLQDPAGGPSTEEIISPGFDDSSWRTLNVPHDWSIEGQKVSGASNAQGYLQGGLGWYRKTFTLPETLSEKKIYIDFDGVYTDSIVYVNGNAVGEYPNGYTGFSYDITPYLHYGNDESNVIVVKVQNMAPSGRWYTGSGITRPVHLLVTDKTHFLRHGVTYTTADLETSYKSGGSANLAISADLYSEASNGVAQLRTSVIDASGNVVASHTSDAVDYNPSTKLTLLDSLNVPNVHLWSTEDPYLYKIRTELITEINGGTGPQVVDSSETEYGFRWFKMEKTDPANTANSGGFYLNGVYTKLQGVDLHHDDGALGAAGNLDAAMRKFKILKDMGVNAFRTSHNPPSKEVIQACERLGIVVMEEAFDGWGSAKASYDFGNWFLTNVPEEWAGTTLPPAPSTPGAQYMWSDWVIQEMVNRDKNSPAVVMWSIGNEVRGVGSKPSWMNTQSLYGVSSFNEYSEAIRLKRDISAIDPTRPVVMGGDQQRNAPSTSSTWGLIDNYLSGFGLNYNTAQSVDVLMSRYPNTFFFESESSSQTSARGVYQDPSLVNTGVNQTPGSRGTSSYDNNFASWTMGNEYGLKKDRDRKPFLGQFIWSGFDYIGEPTPYNIYPVGVSSFGAIDTAGFPKDSYYLFKSQWTKQPMAHIVPMDWTTWRPGEDVEVWVNTNQQSAELFLNGQSLGRKSFDVKTTNYGREYYETSELTKDDKLNTSASNTGGYLSPTGTYGKLHLTWNVPFTPGTLEVKTYADTTSSVVTATDVIRTAAQPYTITLSPDKRVIAADGKSLSYVEADVVDQDGNIVPNANNLLKFDVTGGTIVGVDNGKQESNELYKWENVEHNTHSERSAYNGKALVIIQSNEGQSGPITVNASFDGSVAAQTTVYAKDGDSEGNLGVVPVQVSVMKGSPVSLPSEVSVVHADGTTSQEAVTWTNVPSTSEVGTFQAAAAVNGLQAKAEVTVYDVADASVKISTAVGEIPVLPENVKVKFTHGLNASMPVKWPEITASQVQNSGILKIKGQIQGVASEAEAIVKISSQFTPDVNLALSDQGTGAQDTVSSTGPLATASFTNGTSYPNLMLDGNTTSGGWTNRYSISATANLPLVNATRPYEFVQVYWPDYKTFHSIKLYFTTGGTAPTNNLPKSLDVQYWNGLQWVSAKNQQVNWATASNEATTITFDPAIATKVRVGMENATPYSSASGAMAITEFEVYGTKVDASTNMISEIKPVEVTTEVGTAPSLPSVVDAVYEDGTTVQLPVTWDNVSPDSYSQVGNFEVHGSVEGTDIQALAQVTVTNSNKVTGITLNKSELSLVIGSSETLLANVLPDHAATKKIIWSTSDSTVAVVDGNGLVTAVSLGSASITAKTEDGGFEARASVTVSPVPPPKGNLSETGTVHPGQTFSMTYSLNELANSSISSIYAQDVVVSFDPAILEFVQADSVKEGLEVVESKVNEAGQLRLLLASLGQGNDIHDAGSLVQLTWKVKSGAVAQSAVIGISSLVLSDETGREVAAALSSQTIPVSANDHLALTNLILLVQSALSTAVEGSQPGQYPVGSKTELQSALSAAILVNEDSSSSQDQIDAAVSTLDAALQTFRSKLIAGIPGDANHDDKVSIGDLAIVAAHYGMSISSPGWEDVKQLDLNNDHVIDIADLAIIAKKIFE</sequence>
<dbReference type="InterPro" id="IPR036156">
    <property type="entry name" value="Beta-gal/glucu_dom_sf"/>
</dbReference>
<dbReference type="InterPro" id="IPR002102">
    <property type="entry name" value="Cohesin_dom"/>
</dbReference>
<comment type="similarity">
    <text evidence="1">Belongs to the glycosyl hydrolase 2 family.</text>
</comment>
<name>A0ABY3SDE2_9BACL</name>
<dbReference type="PROSITE" id="PS00018">
    <property type="entry name" value="EF_HAND_1"/>
    <property type="match status" value="1"/>
</dbReference>
<dbReference type="InterPro" id="IPR008964">
    <property type="entry name" value="Invasin/intimin_cell_adhesion"/>
</dbReference>
<dbReference type="EMBL" id="CP090978">
    <property type="protein sequence ID" value="UJF31430.1"/>
    <property type="molecule type" value="Genomic_DNA"/>
</dbReference>
<reference evidence="7 8" key="1">
    <citation type="journal article" date="2024" name="Int. J. Syst. Evol. Microbiol.">
        <title>Paenibacillus hexagrammi sp. nov., a novel bacterium isolated from the gut content of Hexagrammos agrammus.</title>
        <authorList>
            <person name="Jung H.K."/>
            <person name="Kim D.G."/>
            <person name="Zin H."/>
            <person name="Park J."/>
            <person name="Jung H."/>
            <person name="Kim Y.O."/>
            <person name="Kong H.J."/>
            <person name="Kim J.W."/>
            <person name="Kim Y.S."/>
        </authorList>
    </citation>
    <scope>NUCLEOTIDE SEQUENCE [LARGE SCALE GENOMIC DNA]</scope>
    <source>
        <strain evidence="7 8">YPD9-1</strain>
    </source>
</reference>